<feature type="transmembrane region" description="Helical" evidence="1">
    <location>
        <begin position="286"/>
        <end position="304"/>
    </location>
</feature>
<feature type="transmembrane region" description="Helical" evidence="1">
    <location>
        <begin position="114"/>
        <end position="131"/>
    </location>
</feature>
<dbReference type="Proteomes" id="UP000074561">
    <property type="component" value="Chromosome"/>
</dbReference>
<dbReference type="Pfam" id="PF07786">
    <property type="entry name" value="HGSNAT_cat"/>
    <property type="match status" value="1"/>
</dbReference>
<accession>A0A127Q362</accession>
<evidence type="ECO:0000313" key="4">
    <source>
        <dbReference type="Proteomes" id="UP000074561"/>
    </source>
</evidence>
<sequence>MNRIGFKSGYLQYFNANKITQMPFRRHRRSGSMDMPGILLSLPERNYWRPYALFIATPRHATYRPSMTRRLASVDALRGCTVAAMLLVNDPGDWGHVYAPLEHSAWHGCTPTDLVFPFFLFLVGLSCALGIEPRAAQVGQRAALTRAALLRALRIVALGLAINVLAWLIMPGVHLRAPGVLQRIGLCFAATALFAIHTRPRTQWAAIVAILLGYWGSLALGGSLEPWVNLASRSDSAIFGPLVYQIDPLSGRGHDPEGLLATLPSLATCLLGLCAGRWLREDKLKPLLTGAMAAIALSAVWSLALPLNKNLWTSSFALWCGGWAALATLLFHWLIDRRGWPAVGRRFGVNAIAAYAGSELMQILLPGLGWQEALYQRGFAGWITPLAGPHIASLAFAVAFVALWWLIVYAMDKRRWYLKL</sequence>
<keyword evidence="1" id="KW-0812">Transmembrane</keyword>
<reference evidence="3 4" key="1">
    <citation type="submission" date="2015-11" db="EMBL/GenBank/DDBJ databases">
        <title>Exploring the genomic traits of fungus-feeding bacterial genus Collimonas.</title>
        <authorList>
            <person name="Song C."/>
            <person name="Schmidt R."/>
            <person name="de Jager V."/>
            <person name="Krzyzanowska D."/>
            <person name="Jongedijk E."/>
            <person name="Cankar K."/>
            <person name="Beekwilder J."/>
            <person name="van Veen A."/>
            <person name="de Boer W."/>
            <person name="van Veen J.A."/>
            <person name="Garbeva P."/>
        </authorList>
    </citation>
    <scope>NUCLEOTIDE SEQUENCE [LARGE SCALE GENOMIC DNA]</scope>
    <source>
        <strain evidence="3 4">Ter91</strain>
    </source>
</reference>
<dbReference type="STRING" id="279113.CPter91_2150"/>
<feature type="transmembrane region" description="Helical" evidence="1">
    <location>
        <begin position="258"/>
        <end position="279"/>
    </location>
</feature>
<evidence type="ECO:0000259" key="2">
    <source>
        <dbReference type="Pfam" id="PF07786"/>
    </source>
</evidence>
<dbReference type="PATRIC" id="fig|279113.9.peg.2135"/>
<evidence type="ECO:0000256" key="1">
    <source>
        <dbReference type="SAM" id="Phobius"/>
    </source>
</evidence>
<name>A0A127Q362_9BURK</name>
<feature type="transmembrane region" description="Helical" evidence="1">
    <location>
        <begin position="347"/>
        <end position="370"/>
    </location>
</feature>
<feature type="transmembrane region" description="Helical" evidence="1">
    <location>
        <begin position="390"/>
        <end position="411"/>
    </location>
</feature>
<feature type="transmembrane region" description="Helical" evidence="1">
    <location>
        <begin position="152"/>
        <end position="174"/>
    </location>
</feature>
<dbReference type="InterPro" id="IPR012429">
    <property type="entry name" value="HGSNAT_cat"/>
</dbReference>
<organism evidence="3 4">
    <name type="scientific">Collimonas pratensis</name>
    <dbReference type="NCBI Taxonomy" id="279113"/>
    <lineage>
        <taxon>Bacteria</taxon>
        <taxon>Pseudomonadati</taxon>
        <taxon>Pseudomonadota</taxon>
        <taxon>Betaproteobacteria</taxon>
        <taxon>Burkholderiales</taxon>
        <taxon>Oxalobacteraceae</taxon>
        <taxon>Collimonas</taxon>
    </lineage>
</organism>
<dbReference type="PANTHER" id="PTHR31061:SF24">
    <property type="entry name" value="LD22376P"/>
    <property type="match status" value="1"/>
</dbReference>
<proteinExistence type="predicted"/>
<dbReference type="PANTHER" id="PTHR31061">
    <property type="entry name" value="LD22376P"/>
    <property type="match status" value="1"/>
</dbReference>
<evidence type="ECO:0000313" key="3">
    <source>
        <dbReference type="EMBL" id="AMP04518.1"/>
    </source>
</evidence>
<dbReference type="KEGG" id="cpra:CPter91_2150"/>
<gene>
    <name evidence="3" type="ORF">CPter91_2150</name>
</gene>
<dbReference type="AlphaFoldDB" id="A0A127Q362"/>
<protein>
    <recommendedName>
        <fullName evidence="2">Heparan-alpha-glucosaminide N-acetyltransferase catalytic domain-containing protein</fullName>
    </recommendedName>
</protein>
<feature type="transmembrane region" description="Helical" evidence="1">
    <location>
        <begin position="204"/>
        <end position="224"/>
    </location>
</feature>
<feature type="transmembrane region" description="Helical" evidence="1">
    <location>
        <begin position="316"/>
        <end position="335"/>
    </location>
</feature>
<keyword evidence="1" id="KW-0472">Membrane</keyword>
<feature type="domain" description="Heparan-alpha-glucosaminide N-acetyltransferase catalytic" evidence="2">
    <location>
        <begin position="70"/>
        <end position="283"/>
    </location>
</feature>
<dbReference type="EMBL" id="CP013234">
    <property type="protein sequence ID" value="AMP04518.1"/>
    <property type="molecule type" value="Genomic_DNA"/>
</dbReference>
<keyword evidence="1" id="KW-1133">Transmembrane helix</keyword>
<feature type="transmembrane region" description="Helical" evidence="1">
    <location>
        <begin position="180"/>
        <end position="197"/>
    </location>
</feature>